<proteinExistence type="predicted"/>
<feature type="compositionally biased region" description="Low complexity" evidence="8">
    <location>
        <begin position="859"/>
        <end position="871"/>
    </location>
</feature>
<dbReference type="GO" id="GO:0006606">
    <property type="term" value="P:protein import into nucleus"/>
    <property type="evidence" value="ECO:0007669"/>
    <property type="project" value="TreeGrafter"/>
</dbReference>
<keyword evidence="7" id="KW-0539">Nucleus</keyword>
<evidence type="ECO:0000256" key="5">
    <source>
        <dbReference type="ARBA" id="ARBA00023010"/>
    </source>
</evidence>
<keyword evidence="2" id="KW-0813">Transport</keyword>
<sequence>MPKIIDYAPPWLSRPSPGANFFLERRPELQSPQASRTGAKGRDVDTKREAPYDGPTRTIARRGTEVFAVVDNQIRWANLATLKDEWQVEVRQKRRNASRGGGRADEAGGEPGTPSSRSRDDDEGPESHYRILTVPFYGQIKQLIASPNGAFLAIVTPQTIHIAVLPDSAHLSGPDFSPMKLKTFQLGPTTHVLPESPVVSAIWHPLGVYDNQSGCIVTVTQDAAVRMWEIDRSNHWSFDRPTLAVDLKKLVDGTSLDEDFTPSGFGQNKGFSADLFDMEVASACFGGNGVENEDAWAAMTLWIAMRPGDTYALCPLLPSKWQAPSLTVPSLTSSIIHKPAATQDETSEADEDEQRVVNQQYEWLKEIDNQEPLQNPDTFSDVEIRARPANPSAIPRLQGPFQIDLGDEYDDLDVTDIFVIAAKADVDDLLAGEDLYDEPGSEGVSGTLIALVTATGRVYISLELDGVEGQWLSKTCKNAFTTPLSNPSELLLLETLETVREKYQQPHSWPTFTPDAQSRYSFFITTSNNVTFLSLSSWAERLETELQSPDNAGSAFRIKVLCDGSMALREQILQITDQESTSRNGYEHLPSSLVMYDFDLGYLLLTYSSSRIHAVILDSPSLTDFALSKDLTPFDSDISAQQPLAVAPKRSPYQVPSILYTMSPLASFIEEHVPHGHKHTLREPVRLSPSTLDLITAAHRILSAHTYALERAASDLFRRCERLQGEMNDQLHQLAEIAERVNDVSNGIGGEEEVEQEDGRRKLSGPERNLDSRLAAAQSRQEQLVERYNNIRNRIAKAGGRPLGEKEKGWVSEVDKLSGSLGQSEKVEPGELAHRLRTAKSLSQDLLSEARHISEVSATPSTPGTPSSGHGAPKIPHRLQKAKIAEAMNMVERESAVIEAITAKLDRLHASVFDT</sequence>
<keyword evidence="6" id="KW-0906">Nuclear pore complex</keyword>
<comment type="subcellular location">
    <subcellularLocation>
        <location evidence="1">Nucleus</location>
        <location evidence="1">Nuclear pore complex</location>
    </subcellularLocation>
</comment>
<accession>A0A2B7YQP4</accession>
<dbReference type="STRING" id="1447883.A0A2B7YQP4"/>
<gene>
    <name evidence="9" type="ORF">AJ80_02241</name>
</gene>
<evidence type="ECO:0000313" key="10">
    <source>
        <dbReference type="Proteomes" id="UP000224634"/>
    </source>
</evidence>
<evidence type="ECO:0000256" key="8">
    <source>
        <dbReference type="SAM" id="MobiDB-lite"/>
    </source>
</evidence>
<reference evidence="9 10" key="1">
    <citation type="submission" date="2017-10" db="EMBL/GenBank/DDBJ databases">
        <title>Comparative genomics in systemic dimorphic fungi from Ajellomycetaceae.</title>
        <authorList>
            <person name="Munoz J.F."/>
            <person name="Mcewen J.G."/>
            <person name="Clay O.K."/>
            <person name="Cuomo C.A."/>
        </authorList>
    </citation>
    <scope>NUCLEOTIDE SEQUENCE [LARGE SCALE GENOMIC DNA]</scope>
    <source>
        <strain evidence="9 10">UAMH7299</strain>
    </source>
</reference>
<feature type="region of interest" description="Disordered" evidence="8">
    <location>
        <begin position="93"/>
        <end position="125"/>
    </location>
</feature>
<evidence type="ECO:0008006" key="11">
    <source>
        <dbReference type="Google" id="ProtNLM"/>
    </source>
</evidence>
<name>A0A2B7YQP4_POLH7</name>
<evidence type="ECO:0000256" key="2">
    <source>
        <dbReference type="ARBA" id="ARBA00022448"/>
    </source>
</evidence>
<dbReference type="OrthoDB" id="341482at2759"/>
<feature type="region of interest" description="Disordered" evidence="8">
    <location>
        <begin position="1"/>
        <end position="56"/>
    </location>
</feature>
<evidence type="ECO:0000256" key="7">
    <source>
        <dbReference type="ARBA" id="ARBA00023242"/>
    </source>
</evidence>
<evidence type="ECO:0000256" key="3">
    <source>
        <dbReference type="ARBA" id="ARBA00022816"/>
    </source>
</evidence>
<evidence type="ECO:0000256" key="1">
    <source>
        <dbReference type="ARBA" id="ARBA00004567"/>
    </source>
</evidence>
<keyword evidence="4" id="KW-0653">Protein transport</keyword>
<dbReference type="AlphaFoldDB" id="A0A2B7YQP4"/>
<dbReference type="EMBL" id="PDNA01000021">
    <property type="protein sequence ID" value="PGH23635.1"/>
    <property type="molecule type" value="Genomic_DNA"/>
</dbReference>
<feature type="compositionally biased region" description="Basic and acidic residues" evidence="8">
    <location>
        <begin position="40"/>
        <end position="51"/>
    </location>
</feature>
<dbReference type="GO" id="GO:0006406">
    <property type="term" value="P:mRNA export from nucleus"/>
    <property type="evidence" value="ECO:0007669"/>
    <property type="project" value="TreeGrafter"/>
</dbReference>
<feature type="compositionally biased region" description="Basic and acidic residues" evidence="8">
    <location>
        <begin position="757"/>
        <end position="771"/>
    </location>
</feature>
<dbReference type="InterPro" id="IPR037700">
    <property type="entry name" value="NUP88/NUP82"/>
</dbReference>
<feature type="region of interest" description="Disordered" evidence="8">
    <location>
        <begin position="855"/>
        <end position="875"/>
    </location>
</feature>
<organism evidence="9 10">
    <name type="scientific">Polytolypa hystricis (strain UAMH7299)</name>
    <dbReference type="NCBI Taxonomy" id="1447883"/>
    <lineage>
        <taxon>Eukaryota</taxon>
        <taxon>Fungi</taxon>
        <taxon>Dikarya</taxon>
        <taxon>Ascomycota</taxon>
        <taxon>Pezizomycotina</taxon>
        <taxon>Eurotiomycetes</taxon>
        <taxon>Eurotiomycetidae</taxon>
        <taxon>Onygenales</taxon>
        <taxon>Onygenales incertae sedis</taxon>
        <taxon>Polytolypa</taxon>
    </lineage>
</organism>
<protein>
    <recommendedName>
        <fullName evidence="11">Nucleoporin Nup82</fullName>
    </recommendedName>
</protein>
<feature type="region of interest" description="Disordered" evidence="8">
    <location>
        <begin position="745"/>
        <end position="772"/>
    </location>
</feature>
<dbReference type="PANTHER" id="PTHR13257:SF0">
    <property type="entry name" value="NUCLEAR PORE COMPLEX PROTEIN NUP88"/>
    <property type="match status" value="1"/>
</dbReference>
<evidence type="ECO:0000256" key="4">
    <source>
        <dbReference type="ARBA" id="ARBA00022927"/>
    </source>
</evidence>
<dbReference type="Proteomes" id="UP000224634">
    <property type="component" value="Unassembled WGS sequence"/>
</dbReference>
<dbReference type="GO" id="GO:0005643">
    <property type="term" value="C:nuclear pore"/>
    <property type="evidence" value="ECO:0007669"/>
    <property type="project" value="UniProtKB-SubCell"/>
</dbReference>
<dbReference type="GO" id="GO:0000056">
    <property type="term" value="P:ribosomal small subunit export from nucleus"/>
    <property type="evidence" value="ECO:0007669"/>
    <property type="project" value="InterPro"/>
</dbReference>
<evidence type="ECO:0000256" key="6">
    <source>
        <dbReference type="ARBA" id="ARBA00023132"/>
    </source>
</evidence>
<dbReference type="GO" id="GO:0000055">
    <property type="term" value="P:ribosomal large subunit export from nucleus"/>
    <property type="evidence" value="ECO:0007669"/>
    <property type="project" value="InterPro"/>
</dbReference>
<keyword evidence="3" id="KW-0509">mRNA transport</keyword>
<comment type="caution">
    <text evidence="9">The sequence shown here is derived from an EMBL/GenBank/DDBJ whole genome shotgun (WGS) entry which is preliminary data.</text>
</comment>
<dbReference type="PANTHER" id="PTHR13257">
    <property type="entry name" value="NUCLEOPORIN NUP84-RELATED"/>
    <property type="match status" value="1"/>
</dbReference>
<dbReference type="GO" id="GO:0017056">
    <property type="term" value="F:structural constituent of nuclear pore"/>
    <property type="evidence" value="ECO:0007669"/>
    <property type="project" value="InterPro"/>
</dbReference>
<evidence type="ECO:0000313" key="9">
    <source>
        <dbReference type="EMBL" id="PGH23635.1"/>
    </source>
</evidence>
<keyword evidence="5" id="KW-0811">Translocation</keyword>
<keyword evidence="10" id="KW-1185">Reference proteome</keyword>